<dbReference type="InterPro" id="IPR029058">
    <property type="entry name" value="AB_hydrolase_fold"/>
</dbReference>
<dbReference type="AlphaFoldDB" id="A0A6J4NEA2"/>
<dbReference type="InterPro" id="IPR000073">
    <property type="entry name" value="AB_hydrolase_1"/>
</dbReference>
<dbReference type="PANTHER" id="PTHR43798:SF33">
    <property type="entry name" value="HYDROLASE, PUTATIVE (AFU_ORTHOLOGUE AFUA_2G14860)-RELATED"/>
    <property type="match status" value="1"/>
</dbReference>
<dbReference type="SUPFAM" id="SSF53474">
    <property type="entry name" value="alpha/beta-Hydrolases"/>
    <property type="match status" value="1"/>
</dbReference>
<feature type="domain" description="AB hydrolase-1" evidence="2">
    <location>
        <begin position="82"/>
        <end position="341"/>
    </location>
</feature>
<dbReference type="Pfam" id="PF00561">
    <property type="entry name" value="Abhydrolase_1"/>
    <property type="match status" value="1"/>
</dbReference>
<evidence type="ECO:0000256" key="1">
    <source>
        <dbReference type="SAM" id="Phobius"/>
    </source>
</evidence>
<proteinExistence type="predicted"/>
<dbReference type="GO" id="GO:0016020">
    <property type="term" value="C:membrane"/>
    <property type="evidence" value="ECO:0007669"/>
    <property type="project" value="TreeGrafter"/>
</dbReference>
<keyword evidence="1" id="KW-0472">Membrane</keyword>
<sequence>DGLGAAAVARRAPPGRRRRAGFLLFATSAVGVLAVFAGTVLVPPPLVPEPRPALPGERQVDVATGSRLTVVSRSARGAVTGPPIVVVPGGPGIPDLDANLEALEPLTALGRDLHLYAPTGTDRSTRLPDPRGYGRDRDVADLEALLRELGLDRVVLVGHSHGAHVAAAHLTAHQERVDRLVLVSPGPLDPADTSGSRATAGLDFAHRVQLYGQVLAPRPLLAYALLQVDPLAAKSLLGDVEADARNDAVLTAAEPALRCPGSPGAGPVRGSGFYAHQYPQSRTAAPPPDIRPALSGRTTPALVVKGRCDYLSWGSAVDYADALPSSRLLYLPDAGHNAHQERAGAVRGAVGAFLAGAVVGDPVPDAPPPGYAGPSR</sequence>
<name>A0A6J4NEA2_9PSEU</name>
<dbReference type="Gene3D" id="3.40.50.1820">
    <property type="entry name" value="alpha/beta hydrolase"/>
    <property type="match status" value="1"/>
</dbReference>
<evidence type="ECO:0000313" key="3">
    <source>
        <dbReference type="EMBL" id="CAA9383644.1"/>
    </source>
</evidence>
<organism evidence="3">
    <name type="scientific">uncultured Pseudonocardia sp</name>
    <dbReference type="NCBI Taxonomy" id="211455"/>
    <lineage>
        <taxon>Bacteria</taxon>
        <taxon>Bacillati</taxon>
        <taxon>Actinomycetota</taxon>
        <taxon>Actinomycetes</taxon>
        <taxon>Pseudonocardiales</taxon>
        <taxon>Pseudonocardiaceae</taxon>
        <taxon>Pseudonocardia</taxon>
        <taxon>environmental samples</taxon>
    </lineage>
</organism>
<dbReference type="GO" id="GO:0003824">
    <property type="term" value="F:catalytic activity"/>
    <property type="evidence" value="ECO:0007669"/>
    <property type="project" value="UniProtKB-ARBA"/>
</dbReference>
<accession>A0A6J4NEA2</accession>
<keyword evidence="1" id="KW-0812">Transmembrane</keyword>
<dbReference type="EMBL" id="CADCUS010000066">
    <property type="protein sequence ID" value="CAA9383644.1"/>
    <property type="molecule type" value="Genomic_DNA"/>
</dbReference>
<evidence type="ECO:0000259" key="2">
    <source>
        <dbReference type="Pfam" id="PF00561"/>
    </source>
</evidence>
<feature type="non-terminal residue" evidence="3">
    <location>
        <position position="1"/>
    </location>
</feature>
<reference evidence="3" key="1">
    <citation type="submission" date="2020-02" db="EMBL/GenBank/DDBJ databases">
        <authorList>
            <person name="Meier V. D."/>
        </authorList>
    </citation>
    <scope>NUCLEOTIDE SEQUENCE</scope>
    <source>
        <strain evidence="3">AVDCRST_MAG66</strain>
    </source>
</reference>
<keyword evidence="1" id="KW-1133">Transmembrane helix</keyword>
<dbReference type="PANTHER" id="PTHR43798">
    <property type="entry name" value="MONOACYLGLYCEROL LIPASE"/>
    <property type="match status" value="1"/>
</dbReference>
<protein>
    <recommendedName>
        <fullName evidence="2">AB hydrolase-1 domain-containing protein</fullName>
    </recommendedName>
</protein>
<gene>
    <name evidence="3" type="ORF">AVDCRST_MAG66-460</name>
</gene>
<feature type="transmembrane region" description="Helical" evidence="1">
    <location>
        <begin position="20"/>
        <end position="42"/>
    </location>
</feature>
<dbReference type="InterPro" id="IPR050266">
    <property type="entry name" value="AB_hydrolase_sf"/>
</dbReference>